<comment type="caution">
    <text evidence="1">The sequence shown here is derived from an EMBL/GenBank/DDBJ whole genome shotgun (WGS) entry which is preliminary data.</text>
</comment>
<dbReference type="OrthoDB" id="9787997at2"/>
<keyword evidence="2" id="KW-1185">Reference proteome</keyword>
<organism evidence="1 2">
    <name type="scientific">Metabacillus sediminilitoris</name>
    <dbReference type="NCBI Taxonomy" id="2567941"/>
    <lineage>
        <taxon>Bacteria</taxon>
        <taxon>Bacillati</taxon>
        <taxon>Bacillota</taxon>
        <taxon>Bacilli</taxon>
        <taxon>Bacillales</taxon>
        <taxon>Bacillaceae</taxon>
        <taxon>Metabacillus</taxon>
    </lineage>
</organism>
<dbReference type="RefSeq" id="WP_136352923.1">
    <property type="nucleotide sequence ID" value="NZ_CP046266.1"/>
</dbReference>
<sequence length="154" mass="17234">MDISKVVVFRAGNEEYGIPIEHVISIEKIENINVIPNMPSYVKGVVKVRGDLIPVIDMNHIFYQKDTIIDGNSKLIVVQSEEIASALIVKDAKEILDVQEEQLKSIPVGAFQSTKYFTAVISLNERLITIIHPNLLISSLDEIALVKEEIISHQ</sequence>
<reference evidence="1 2" key="1">
    <citation type="submission" date="2019-04" db="EMBL/GenBank/DDBJ databases">
        <title>Bacillus sediminilitoris sp. nov., isolated from a tidal flat sediment on the East China Sea.</title>
        <authorList>
            <person name="Wei Y."/>
            <person name="Mao H."/>
            <person name="Fang J."/>
        </authorList>
    </citation>
    <scope>NUCLEOTIDE SEQUENCE [LARGE SCALE GENOMIC DNA]</scope>
    <source>
        <strain evidence="1 2">DSL-17</strain>
    </source>
</reference>
<dbReference type="PANTHER" id="PTHR22617">
    <property type="entry name" value="CHEMOTAXIS SENSOR HISTIDINE KINASE-RELATED"/>
    <property type="match status" value="1"/>
</dbReference>
<dbReference type="GO" id="GO:0006935">
    <property type="term" value="P:chemotaxis"/>
    <property type="evidence" value="ECO:0007669"/>
    <property type="project" value="InterPro"/>
</dbReference>
<accession>A0A4S4C0L0</accession>
<evidence type="ECO:0000313" key="2">
    <source>
        <dbReference type="Proteomes" id="UP000310334"/>
    </source>
</evidence>
<dbReference type="InterPro" id="IPR039315">
    <property type="entry name" value="CheW"/>
</dbReference>
<dbReference type="Proteomes" id="UP000310334">
    <property type="component" value="Unassembled WGS sequence"/>
</dbReference>
<evidence type="ECO:0000313" key="1">
    <source>
        <dbReference type="EMBL" id="THF80474.1"/>
    </source>
</evidence>
<name>A0A4S4C0L0_9BACI</name>
<dbReference type="SMART" id="SM00260">
    <property type="entry name" value="CheW"/>
    <property type="match status" value="1"/>
</dbReference>
<dbReference type="Gene3D" id="2.40.50.180">
    <property type="entry name" value="CheA-289, Domain 4"/>
    <property type="match status" value="1"/>
</dbReference>
<dbReference type="GO" id="GO:0007165">
    <property type="term" value="P:signal transduction"/>
    <property type="evidence" value="ECO:0007669"/>
    <property type="project" value="InterPro"/>
</dbReference>
<dbReference type="Gene3D" id="2.30.30.40">
    <property type="entry name" value="SH3 Domains"/>
    <property type="match status" value="1"/>
</dbReference>
<dbReference type="EMBL" id="SSNT01000006">
    <property type="protein sequence ID" value="THF80474.1"/>
    <property type="molecule type" value="Genomic_DNA"/>
</dbReference>
<dbReference type="AlphaFoldDB" id="A0A4S4C0L0"/>
<dbReference type="SUPFAM" id="SSF50341">
    <property type="entry name" value="CheW-like"/>
    <property type="match status" value="1"/>
</dbReference>
<dbReference type="PROSITE" id="PS50851">
    <property type="entry name" value="CHEW"/>
    <property type="match status" value="1"/>
</dbReference>
<dbReference type="InterPro" id="IPR036061">
    <property type="entry name" value="CheW-like_dom_sf"/>
</dbReference>
<dbReference type="GO" id="GO:0005829">
    <property type="term" value="C:cytosol"/>
    <property type="evidence" value="ECO:0007669"/>
    <property type="project" value="TreeGrafter"/>
</dbReference>
<gene>
    <name evidence="1" type="ORF">E6W99_08680</name>
</gene>
<dbReference type="InterPro" id="IPR002545">
    <property type="entry name" value="CheW-lke_dom"/>
</dbReference>
<dbReference type="PANTHER" id="PTHR22617:SF23">
    <property type="entry name" value="CHEMOTAXIS PROTEIN CHEW"/>
    <property type="match status" value="1"/>
</dbReference>
<dbReference type="Pfam" id="PF01584">
    <property type="entry name" value="CheW"/>
    <property type="match status" value="1"/>
</dbReference>
<protein>
    <submittedName>
        <fullName evidence="1">Chemotaxis protein CheW</fullName>
    </submittedName>
</protein>
<proteinExistence type="predicted"/>